<evidence type="ECO:0000256" key="11">
    <source>
        <dbReference type="HAMAP-Rule" id="MF_01498"/>
    </source>
</evidence>
<evidence type="ECO:0000256" key="13">
    <source>
        <dbReference type="RuleBase" id="RU003555"/>
    </source>
</evidence>
<dbReference type="HAMAP" id="MF_01498">
    <property type="entry name" value="RadA_bact"/>
    <property type="match status" value="1"/>
</dbReference>
<organism evidence="15 16">
    <name type="scientific">Candidatus Merdivicinus excrementipullorum</name>
    <dbReference type="NCBI Taxonomy" id="2840867"/>
    <lineage>
        <taxon>Bacteria</taxon>
        <taxon>Bacillati</taxon>
        <taxon>Bacillota</taxon>
        <taxon>Clostridia</taxon>
        <taxon>Eubacteriales</taxon>
        <taxon>Oscillospiraceae</taxon>
        <taxon>Oscillospiraceae incertae sedis</taxon>
        <taxon>Candidatus Merdivicinus</taxon>
    </lineage>
</organism>
<feature type="short sequence motif" description="RadA KNRFG motif" evidence="11">
    <location>
        <begin position="249"/>
        <end position="253"/>
    </location>
</feature>
<keyword evidence="4 13" id="KW-0863">Zinc-finger</keyword>
<gene>
    <name evidence="11 15" type="primary">radA</name>
    <name evidence="15" type="ORF">IAB51_12010</name>
</gene>
<dbReference type="InterPro" id="IPR014721">
    <property type="entry name" value="Ribsml_uS5_D2-typ_fold_subgr"/>
</dbReference>
<dbReference type="SMART" id="SM00382">
    <property type="entry name" value="AAA"/>
    <property type="match status" value="1"/>
</dbReference>
<evidence type="ECO:0000256" key="8">
    <source>
        <dbReference type="ARBA" id="ARBA00023016"/>
    </source>
</evidence>
<evidence type="ECO:0000313" key="16">
    <source>
        <dbReference type="Proteomes" id="UP000824002"/>
    </source>
</evidence>
<dbReference type="GO" id="GO:0008270">
    <property type="term" value="F:zinc ion binding"/>
    <property type="evidence" value="ECO:0007669"/>
    <property type="project" value="UniProtKB-KW"/>
</dbReference>
<evidence type="ECO:0000256" key="1">
    <source>
        <dbReference type="ARBA" id="ARBA00022723"/>
    </source>
</evidence>
<comment type="similarity">
    <text evidence="11 13">Belongs to the RecA family. RadA subfamily.</text>
</comment>
<dbReference type="GO" id="GO:0016787">
    <property type="term" value="F:hydrolase activity"/>
    <property type="evidence" value="ECO:0007669"/>
    <property type="project" value="UniProtKB-KW"/>
</dbReference>
<feature type="domain" description="RecA family profile 1" evidence="14">
    <location>
        <begin position="64"/>
        <end position="212"/>
    </location>
</feature>
<dbReference type="PROSITE" id="PS50162">
    <property type="entry name" value="RECA_2"/>
    <property type="match status" value="1"/>
</dbReference>
<evidence type="ECO:0000256" key="7">
    <source>
        <dbReference type="ARBA" id="ARBA00022840"/>
    </source>
</evidence>
<dbReference type="NCBIfam" id="TIGR00416">
    <property type="entry name" value="sms"/>
    <property type="match status" value="1"/>
</dbReference>
<dbReference type="InterPro" id="IPR020568">
    <property type="entry name" value="Ribosomal_Su5_D2-typ_SF"/>
</dbReference>
<dbReference type="Pfam" id="PF18073">
    <property type="entry name" value="Zn_ribbon_LapB"/>
    <property type="match status" value="1"/>
</dbReference>
<keyword evidence="9 11" id="KW-0238">DNA-binding</keyword>
<dbReference type="PRINTS" id="PR01874">
    <property type="entry name" value="DNAREPAIRADA"/>
</dbReference>
<keyword evidence="1 11" id="KW-0479">Metal-binding</keyword>
<dbReference type="GO" id="GO:0000725">
    <property type="term" value="P:recombinational repair"/>
    <property type="evidence" value="ECO:0007669"/>
    <property type="project" value="UniProtKB-UniRule"/>
</dbReference>
<evidence type="ECO:0000256" key="9">
    <source>
        <dbReference type="ARBA" id="ARBA00023125"/>
    </source>
</evidence>
<keyword evidence="2 11" id="KW-0547">Nucleotide-binding</keyword>
<keyword evidence="3 11" id="KW-0227">DNA damage</keyword>
<accession>A0A9D1K0C7</accession>
<dbReference type="FunFam" id="3.40.50.300:FF:000050">
    <property type="entry name" value="DNA repair protein RadA"/>
    <property type="match status" value="1"/>
</dbReference>
<dbReference type="Pfam" id="PF13541">
    <property type="entry name" value="ChlI"/>
    <property type="match status" value="1"/>
</dbReference>
<feature type="binding site" evidence="11">
    <location>
        <begin position="93"/>
        <end position="100"/>
    </location>
    <ligand>
        <name>ATP</name>
        <dbReference type="ChEBI" id="CHEBI:30616"/>
    </ligand>
</feature>
<evidence type="ECO:0000256" key="2">
    <source>
        <dbReference type="ARBA" id="ARBA00022741"/>
    </source>
</evidence>
<evidence type="ECO:0000256" key="12">
    <source>
        <dbReference type="NCBIfam" id="TIGR00416"/>
    </source>
</evidence>
<comment type="function">
    <text evidence="13">DNA-dependent ATPase involved in processing of recombination intermediates, plays a role in repairing DNA breaks. Stimulates the branch migration of RecA-mediated strand transfer reactions, allowing the 3' invading strand to extend heteroduplex DNA faster. Binds ssDNA in the presence of ADP but not other nucleotides, has ATPase activity that is stimulated by ssDNA and various branched DNA structures, but inhibited by SSB. Does not have RecA's homology-searching function.</text>
</comment>
<keyword evidence="7 11" id="KW-0067">ATP-binding</keyword>
<dbReference type="Pfam" id="PF13481">
    <property type="entry name" value="AAA_25"/>
    <property type="match status" value="1"/>
</dbReference>
<dbReference type="InterPro" id="IPR020588">
    <property type="entry name" value="RecA_ATP-bd"/>
</dbReference>
<evidence type="ECO:0000256" key="10">
    <source>
        <dbReference type="ARBA" id="ARBA00023204"/>
    </source>
</evidence>
<dbReference type="InterPro" id="IPR004504">
    <property type="entry name" value="DNA_repair_RadA"/>
</dbReference>
<feature type="region of interest" description="Lon-protease-like" evidence="11">
    <location>
        <begin position="348"/>
        <end position="467"/>
    </location>
</feature>
<comment type="domain">
    <text evidence="11">The middle region has homology to RecA with ATPase motifs including the RadA KNRFG motif, while the C-terminus is homologous to Lon protease.</text>
</comment>
<reference evidence="15" key="2">
    <citation type="journal article" date="2021" name="PeerJ">
        <title>Extensive microbial diversity within the chicken gut microbiome revealed by metagenomics and culture.</title>
        <authorList>
            <person name="Gilroy R."/>
            <person name="Ravi A."/>
            <person name="Getino M."/>
            <person name="Pursley I."/>
            <person name="Horton D.L."/>
            <person name="Alikhan N.F."/>
            <person name="Baker D."/>
            <person name="Gharbi K."/>
            <person name="Hall N."/>
            <person name="Watson M."/>
            <person name="Adriaenssens E.M."/>
            <person name="Foster-Nyarko E."/>
            <person name="Jarju S."/>
            <person name="Secka A."/>
            <person name="Antonio M."/>
            <person name="Oren A."/>
            <person name="Chaudhuri R.R."/>
            <person name="La Ragione R."/>
            <person name="Hildebrand F."/>
            <person name="Pallen M.J."/>
        </authorList>
    </citation>
    <scope>NUCLEOTIDE SEQUENCE</scope>
    <source>
        <strain evidence="15">CHK199-13235</strain>
    </source>
</reference>
<dbReference type="InterPro" id="IPR003593">
    <property type="entry name" value="AAA+_ATPase"/>
</dbReference>
<keyword evidence="5" id="KW-0378">Hydrolase</keyword>
<keyword evidence="6 13" id="KW-0862">Zinc</keyword>
<dbReference type="CDD" id="cd01121">
    <property type="entry name" value="RadA_SMS_N"/>
    <property type="match status" value="1"/>
</dbReference>
<dbReference type="Proteomes" id="UP000824002">
    <property type="component" value="Unassembled WGS sequence"/>
</dbReference>
<dbReference type="InterPro" id="IPR041166">
    <property type="entry name" value="Rubredoxin_2"/>
</dbReference>
<dbReference type="Gene3D" id="3.40.50.300">
    <property type="entry name" value="P-loop containing nucleotide triphosphate hydrolases"/>
    <property type="match status" value="1"/>
</dbReference>
<keyword evidence="10 11" id="KW-0234">DNA repair</keyword>
<dbReference type="PANTHER" id="PTHR32472:SF10">
    <property type="entry name" value="DNA REPAIR PROTEIN RADA-LIKE PROTEIN"/>
    <property type="match status" value="1"/>
</dbReference>
<dbReference type="Gene3D" id="3.30.230.10">
    <property type="match status" value="1"/>
</dbReference>
<name>A0A9D1K0C7_9FIRM</name>
<dbReference type="GO" id="GO:0005524">
    <property type="term" value="F:ATP binding"/>
    <property type="evidence" value="ECO:0007669"/>
    <property type="project" value="UniProtKB-UniRule"/>
</dbReference>
<comment type="caution">
    <text evidence="15">The sequence shown here is derived from an EMBL/GenBank/DDBJ whole genome shotgun (WGS) entry which is preliminary data.</text>
</comment>
<evidence type="ECO:0000256" key="5">
    <source>
        <dbReference type="ARBA" id="ARBA00022801"/>
    </source>
</evidence>
<evidence type="ECO:0000256" key="6">
    <source>
        <dbReference type="ARBA" id="ARBA00022833"/>
    </source>
</evidence>
<dbReference type="EMBL" id="DVJP01000077">
    <property type="protein sequence ID" value="HIS77514.1"/>
    <property type="molecule type" value="Genomic_DNA"/>
</dbReference>
<evidence type="ECO:0000313" key="15">
    <source>
        <dbReference type="EMBL" id="HIS77514.1"/>
    </source>
</evidence>
<keyword evidence="8 11" id="KW-0346">Stress response</keyword>
<comment type="function">
    <text evidence="11">Plays a role in repairing double-strand DNA breaks, probably involving stabilizing or processing branched DNA or blocked replication forks.</text>
</comment>
<dbReference type="PANTHER" id="PTHR32472">
    <property type="entry name" value="DNA REPAIR PROTEIN RADA"/>
    <property type="match status" value="1"/>
</dbReference>
<proteinExistence type="inferred from homology"/>
<sequence length="467" mass="50230">MLKSKEIFVCRECGYETPKWLGKCPSCGQWNTLEQSAPLSSNSALLRGGKAAKVSQIGDIQADADIRYLTGISELDRVLGGGLVKGSLVLLGGDPGIGKSTLLLQVCQSLGAKHKVLYVSGEESARQIKLRATRLGVASKNLFVLSCNDLDTILATIREEKPEIVMVDSIQTMMLASVASAAGSVTQVRECANVLLGVAKEKDISIILVGHVTKEGNLAGPRVLEHIVDAVFHFEGEQHHAYRILRAVKNRYGATNEIAVFEMRDNGLSQVENPSAMLLAERPEAVSGSCVVCVLEGSRPILAEVQALITKSGFPTPRRMATGFDYNRMSMLLAVLEKRAGYVFGSLDAYINVVGGLKLDEPACDLPIALAMVSGLRDRPIPANLLAIGEIGLGGEIRSVTRLEDRIKEAERMGFEKVLIPSSSLDKLNPKKFKIRLIGAADIREALVALAETSPKAVKSPSESLTK</sequence>
<dbReference type="GO" id="GO:0005829">
    <property type="term" value="C:cytosol"/>
    <property type="evidence" value="ECO:0007669"/>
    <property type="project" value="TreeGrafter"/>
</dbReference>
<evidence type="ECO:0000256" key="3">
    <source>
        <dbReference type="ARBA" id="ARBA00022763"/>
    </source>
</evidence>
<evidence type="ECO:0000256" key="4">
    <source>
        <dbReference type="ARBA" id="ARBA00022771"/>
    </source>
</evidence>
<dbReference type="SUPFAM" id="SSF54211">
    <property type="entry name" value="Ribosomal protein S5 domain 2-like"/>
    <property type="match status" value="1"/>
</dbReference>
<dbReference type="GO" id="GO:0140664">
    <property type="term" value="F:ATP-dependent DNA damage sensor activity"/>
    <property type="evidence" value="ECO:0007669"/>
    <property type="project" value="InterPro"/>
</dbReference>
<dbReference type="AlphaFoldDB" id="A0A9D1K0C7"/>
<reference evidence="15" key="1">
    <citation type="submission" date="2020-10" db="EMBL/GenBank/DDBJ databases">
        <authorList>
            <person name="Gilroy R."/>
        </authorList>
    </citation>
    <scope>NUCLEOTIDE SEQUENCE</scope>
    <source>
        <strain evidence="15">CHK199-13235</strain>
    </source>
</reference>
<dbReference type="InterPro" id="IPR027417">
    <property type="entry name" value="P-loop_NTPase"/>
</dbReference>
<evidence type="ECO:0000259" key="14">
    <source>
        <dbReference type="PROSITE" id="PS50162"/>
    </source>
</evidence>
<dbReference type="SUPFAM" id="SSF52540">
    <property type="entry name" value="P-loop containing nucleoside triphosphate hydrolases"/>
    <property type="match status" value="1"/>
</dbReference>
<dbReference type="GO" id="GO:0003684">
    <property type="term" value="F:damaged DNA binding"/>
    <property type="evidence" value="ECO:0007669"/>
    <property type="project" value="InterPro"/>
</dbReference>
<protein>
    <recommendedName>
        <fullName evidence="11 12">DNA repair protein RadA</fullName>
    </recommendedName>
</protein>